<reference evidence="1 2" key="1">
    <citation type="journal article" date="2018" name="Front. Plant Sci.">
        <title>Red Clover (Trifolium pratense) and Zigzag Clover (T. medium) - A Picture of Genomic Similarities and Differences.</title>
        <authorList>
            <person name="Dluhosova J."/>
            <person name="Istvanek J."/>
            <person name="Nedelnik J."/>
            <person name="Repkova J."/>
        </authorList>
    </citation>
    <scope>NUCLEOTIDE SEQUENCE [LARGE SCALE GENOMIC DNA]</scope>
    <source>
        <strain evidence="2">cv. 10/8</strain>
        <tissue evidence="1">Leaf</tissue>
    </source>
</reference>
<proteinExistence type="predicted"/>
<keyword evidence="2" id="KW-1185">Reference proteome</keyword>
<accession>A0A392PPN6</accession>
<organism evidence="1 2">
    <name type="scientific">Trifolium medium</name>
    <dbReference type="NCBI Taxonomy" id="97028"/>
    <lineage>
        <taxon>Eukaryota</taxon>
        <taxon>Viridiplantae</taxon>
        <taxon>Streptophyta</taxon>
        <taxon>Embryophyta</taxon>
        <taxon>Tracheophyta</taxon>
        <taxon>Spermatophyta</taxon>
        <taxon>Magnoliopsida</taxon>
        <taxon>eudicotyledons</taxon>
        <taxon>Gunneridae</taxon>
        <taxon>Pentapetalae</taxon>
        <taxon>rosids</taxon>
        <taxon>fabids</taxon>
        <taxon>Fabales</taxon>
        <taxon>Fabaceae</taxon>
        <taxon>Papilionoideae</taxon>
        <taxon>50 kb inversion clade</taxon>
        <taxon>NPAAA clade</taxon>
        <taxon>Hologalegina</taxon>
        <taxon>IRL clade</taxon>
        <taxon>Trifolieae</taxon>
        <taxon>Trifolium</taxon>
    </lineage>
</organism>
<dbReference type="EMBL" id="LXQA010088891">
    <property type="protein sequence ID" value="MCI13607.1"/>
    <property type="molecule type" value="Genomic_DNA"/>
</dbReference>
<protein>
    <submittedName>
        <fullName evidence="1">Uncharacterized protein</fullName>
    </submittedName>
</protein>
<evidence type="ECO:0000313" key="2">
    <source>
        <dbReference type="Proteomes" id="UP000265520"/>
    </source>
</evidence>
<sequence>MIDTRLESEHHDSIPVTMIGRELKPLDVRTDS</sequence>
<dbReference type="AlphaFoldDB" id="A0A392PPN6"/>
<dbReference type="Proteomes" id="UP000265520">
    <property type="component" value="Unassembled WGS sequence"/>
</dbReference>
<evidence type="ECO:0000313" key="1">
    <source>
        <dbReference type="EMBL" id="MCI13607.1"/>
    </source>
</evidence>
<name>A0A392PPN6_9FABA</name>
<comment type="caution">
    <text evidence="1">The sequence shown here is derived from an EMBL/GenBank/DDBJ whole genome shotgun (WGS) entry which is preliminary data.</text>
</comment>